<dbReference type="AlphaFoldDB" id="A0A411PHR7"/>
<dbReference type="InterPro" id="IPR012334">
    <property type="entry name" value="Pectin_lyas_fold"/>
</dbReference>
<dbReference type="InterPro" id="IPR026464">
    <property type="entry name" value="NosD_copper_fam"/>
</dbReference>
<dbReference type="InterPro" id="IPR011050">
    <property type="entry name" value="Pectin_lyase_fold/virulence"/>
</dbReference>
<proteinExistence type="predicted"/>
<dbReference type="KEGG" id="smai:EXU30_10035"/>
<protein>
    <submittedName>
        <fullName evidence="2">Nitrous oxide reductase family maturation protein NosD</fullName>
    </submittedName>
</protein>
<organism evidence="2 3">
    <name type="scientific">Shewanella maritima</name>
    <dbReference type="NCBI Taxonomy" id="2520507"/>
    <lineage>
        <taxon>Bacteria</taxon>
        <taxon>Pseudomonadati</taxon>
        <taxon>Pseudomonadota</taxon>
        <taxon>Gammaproteobacteria</taxon>
        <taxon>Alteromonadales</taxon>
        <taxon>Shewanellaceae</taxon>
        <taxon>Shewanella</taxon>
    </lineage>
</organism>
<feature type="domain" description="Carbohydrate-binding/sugar hydrolysis" evidence="1">
    <location>
        <begin position="251"/>
        <end position="424"/>
    </location>
</feature>
<dbReference type="Proteomes" id="UP000291106">
    <property type="component" value="Chromosome"/>
</dbReference>
<dbReference type="InterPro" id="IPR006626">
    <property type="entry name" value="PbH1"/>
</dbReference>
<dbReference type="RefSeq" id="WP_130599675.1">
    <property type="nucleotide sequence ID" value="NZ_CP036200.1"/>
</dbReference>
<evidence type="ECO:0000259" key="1">
    <source>
        <dbReference type="SMART" id="SM00722"/>
    </source>
</evidence>
<dbReference type="Gene3D" id="2.160.20.10">
    <property type="entry name" value="Single-stranded right-handed beta-helix, Pectin lyase-like"/>
    <property type="match status" value="2"/>
</dbReference>
<dbReference type="NCBIfam" id="TIGR04247">
    <property type="entry name" value="NosD_copper_fam"/>
    <property type="match status" value="1"/>
</dbReference>
<dbReference type="SUPFAM" id="SSF51126">
    <property type="entry name" value="Pectin lyase-like"/>
    <property type="match status" value="1"/>
</dbReference>
<dbReference type="Pfam" id="PF05048">
    <property type="entry name" value="NosD"/>
    <property type="match status" value="1"/>
</dbReference>
<dbReference type="SMART" id="SM00722">
    <property type="entry name" value="CASH"/>
    <property type="match status" value="2"/>
</dbReference>
<dbReference type="InterPro" id="IPR006633">
    <property type="entry name" value="Carb-bd_sugar_hydrolysis-dom"/>
</dbReference>
<dbReference type="OrthoDB" id="9767990at2"/>
<evidence type="ECO:0000313" key="2">
    <source>
        <dbReference type="EMBL" id="QBF82994.1"/>
    </source>
</evidence>
<gene>
    <name evidence="2" type="primary">nosD</name>
    <name evidence="2" type="ORF">EXU30_10035</name>
</gene>
<accession>A0A411PHR7</accession>
<dbReference type="EMBL" id="CP036200">
    <property type="protein sequence ID" value="QBF82994.1"/>
    <property type="molecule type" value="Genomic_DNA"/>
</dbReference>
<keyword evidence="3" id="KW-1185">Reference proteome</keyword>
<dbReference type="PROSITE" id="PS51257">
    <property type="entry name" value="PROKAR_LIPOPROTEIN"/>
    <property type="match status" value="1"/>
</dbReference>
<evidence type="ECO:0000313" key="3">
    <source>
        <dbReference type="Proteomes" id="UP000291106"/>
    </source>
</evidence>
<dbReference type="InterPro" id="IPR007742">
    <property type="entry name" value="NosD_dom"/>
</dbReference>
<feature type="domain" description="Carbohydrate-binding/sugar hydrolysis" evidence="1">
    <location>
        <begin position="106"/>
        <end position="245"/>
    </location>
</feature>
<dbReference type="SMART" id="SM00710">
    <property type="entry name" value="PbH1"/>
    <property type="match status" value="6"/>
</dbReference>
<sequence>MLARVKPCLHERSNIKLQAVLCIAMLVCGCLLFTSKLHASDFSTTASISHNKANISDYEHQPHQLQDDTTKPSEPSLNPSWQVWVSTTAQFIDALASAPDYSEIHLNKGLYLGQFTISRPLTLIGHLAEVDAQGSGSAITVAASKVSISGLSIRNWGNDLYTKNAGILVREGSDNLKVFDNQLSGPGFGVYAEKVAKIRVCHNRIEGDDSAFMLDRGDGVHLLRATDPKVQHNHITHVRDGVYLESGTGSLVNHNYFAALQYGVHYMYTQDDVGRDNTAKDVVGGYALMSSKQIKLHHNKVSRASEFGVLLNMTNDAYIEYNSIAQIMPKDPSDDDLFSQGKGMFIYASQNNHIKANKIADSQVGIALALGGESNKVYLNQFLHNQTQVRYIGESRVEWSEDHQGNYWSDYRGLDLNGDGIGDTAHVPNDKLDRLFWLYPEAQFLMGSPVVQVLKWLDSQFQNLDNNGVVDRYPLLNAGLQ</sequence>
<name>A0A411PHR7_9GAMM</name>
<reference evidence="2 3" key="1">
    <citation type="submission" date="2019-02" db="EMBL/GenBank/DDBJ databases">
        <title>Shewanella sp. D4-2 isolated from Dokdo Island.</title>
        <authorList>
            <person name="Baek K."/>
        </authorList>
    </citation>
    <scope>NUCLEOTIDE SEQUENCE [LARGE SCALE GENOMIC DNA]</scope>
    <source>
        <strain evidence="2 3">D4-2</strain>
    </source>
</reference>